<keyword evidence="1" id="KW-0732">Signal</keyword>
<dbReference type="STRING" id="1842727.RD110_02000"/>
<accession>A0A1P8JQX9</accession>
<dbReference type="InterPro" id="IPR007314">
    <property type="entry name" value="Cofac_haem-bd_dom"/>
</dbReference>
<dbReference type="AlphaFoldDB" id="A0A1P8JQX9"/>
<dbReference type="InterPro" id="IPR016773">
    <property type="entry name" value="Fe3_uptake_reg_CjrA_prd"/>
</dbReference>
<dbReference type="Proteomes" id="UP000186609">
    <property type="component" value="Chromosome"/>
</dbReference>
<gene>
    <name evidence="3" type="ORF">RD110_02000</name>
</gene>
<feature type="chain" id="PRO_5013269909" description="Haem-binding uptake Tiki superfamily ChaN domain-containing protein" evidence="1">
    <location>
        <begin position="25"/>
        <end position="278"/>
    </location>
</feature>
<dbReference type="CDD" id="cd14727">
    <property type="entry name" value="ChanN-like"/>
    <property type="match status" value="1"/>
</dbReference>
<dbReference type="SUPFAM" id="SSF159501">
    <property type="entry name" value="EreA/ChaN-like"/>
    <property type="match status" value="1"/>
</dbReference>
<dbReference type="PROSITE" id="PS51257">
    <property type="entry name" value="PROKAR_LIPOPROTEIN"/>
    <property type="match status" value="1"/>
</dbReference>
<keyword evidence="4" id="KW-1185">Reference proteome</keyword>
<proteinExistence type="predicted"/>
<organism evidence="3 4">
    <name type="scientific">Rhodoferax koreensis</name>
    <dbReference type="NCBI Taxonomy" id="1842727"/>
    <lineage>
        <taxon>Bacteria</taxon>
        <taxon>Pseudomonadati</taxon>
        <taxon>Pseudomonadota</taxon>
        <taxon>Betaproteobacteria</taxon>
        <taxon>Burkholderiales</taxon>
        <taxon>Comamonadaceae</taxon>
        <taxon>Rhodoferax</taxon>
    </lineage>
</organism>
<feature type="signal peptide" evidence="1">
    <location>
        <begin position="1"/>
        <end position="24"/>
    </location>
</feature>
<reference evidence="3 4" key="1">
    <citation type="submission" date="2017-01" db="EMBL/GenBank/DDBJ databases">
        <authorList>
            <person name="Mah S.A."/>
            <person name="Swanson W.J."/>
            <person name="Moy G.W."/>
            <person name="Vacquier V.D."/>
        </authorList>
    </citation>
    <scope>NUCLEOTIDE SEQUENCE [LARGE SCALE GENOMIC DNA]</scope>
    <source>
        <strain evidence="3 4">DCY110</strain>
    </source>
</reference>
<evidence type="ECO:0000313" key="4">
    <source>
        <dbReference type="Proteomes" id="UP000186609"/>
    </source>
</evidence>
<protein>
    <recommendedName>
        <fullName evidence="2">Haem-binding uptake Tiki superfamily ChaN domain-containing protein</fullName>
    </recommendedName>
</protein>
<dbReference type="EMBL" id="CP019236">
    <property type="protein sequence ID" value="APW36131.1"/>
    <property type="molecule type" value="Genomic_DNA"/>
</dbReference>
<evidence type="ECO:0000313" key="3">
    <source>
        <dbReference type="EMBL" id="APW36131.1"/>
    </source>
</evidence>
<dbReference type="Gene3D" id="1.10.8.760">
    <property type="entry name" value="Haem-binding uptake, Tiki superfamily, ChaN, domain 2"/>
    <property type="match status" value="1"/>
</dbReference>
<sequence length="278" mass="29669">MQVRRLSFAFFPSLLLAMLIGGCAGTKPPSASDAISARILALPPADAVLLGEQHDAAEHQRIEQRVVASFAERGRLAALVIEMAERGRSTAGLPPDASEARVQAVLAWDLKGWPWSAYGPAVMTAVRAGVPVLGANLQRLDMREAMGNRRLDDHLPDAALQIQRQAIRAGHCEMLPEAQIAPMTRIQIARDRSMAHTIAEAAMPGKVVVLLAGSGHVANGLGVPLHLPPTLKVRTVRLLAEGRQAEPATAFDAVWPTPAVPAKDYCADMKQQMGGSSQ</sequence>
<dbReference type="Pfam" id="PF04187">
    <property type="entry name" value="Cofac_haem_bdg"/>
    <property type="match status" value="1"/>
</dbReference>
<name>A0A1P8JQX9_9BURK</name>
<evidence type="ECO:0000259" key="2">
    <source>
        <dbReference type="Pfam" id="PF04187"/>
    </source>
</evidence>
<feature type="domain" description="Haem-binding uptake Tiki superfamily ChaN" evidence="2">
    <location>
        <begin position="42"/>
        <end position="227"/>
    </location>
</feature>
<dbReference type="RefSeq" id="WP_076196198.1">
    <property type="nucleotide sequence ID" value="NZ_CP019236.1"/>
</dbReference>
<dbReference type="PIRSF" id="PIRSF020419">
    <property type="entry name" value="Fe_uptake_reg_CjrA_prd"/>
    <property type="match status" value="1"/>
</dbReference>
<dbReference type="Gene3D" id="3.40.50.11550">
    <property type="match status" value="1"/>
</dbReference>
<evidence type="ECO:0000256" key="1">
    <source>
        <dbReference type="SAM" id="SignalP"/>
    </source>
</evidence>
<dbReference type="KEGG" id="rhy:RD110_02000"/>